<feature type="transmembrane region" description="Helical" evidence="1">
    <location>
        <begin position="156"/>
        <end position="177"/>
    </location>
</feature>
<evidence type="ECO:0000313" key="3">
    <source>
        <dbReference type="Proteomes" id="UP000663629"/>
    </source>
</evidence>
<evidence type="ECO:0000256" key="1">
    <source>
        <dbReference type="SAM" id="Phobius"/>
    </source>
</evidence>
<gene>
    <name evidence="2" type="ORF">JWJ88_09460</name>
</gene>
<feature type="transmembrane region" description="Helical" evidence="1">
    <location>
        <begin position="189"/>
        <end position="207"/>
    </location>
</feature>
<dbReference type="Proteomes" id="UP000663629">
    <property type="component" value="Chromosome 1"/>
</dbReference>
<feature type="transmembrane region" description="Helical" evidence="1">
    <location>
        <begin position="219"/>
        <end position="236"/>
    </location>
</feature>
<feature type="transmembrane region" description="Helical" evidence="1">
    <location>
        <begin position="130"/>
        <end position="150"/>
    </location>
</feature>
<keyword evidence="1" id="KW-0472">Membrane</keyword>
<keyword evidence="3" id="KW-1185">Reference proteome</keyword>
<evidence type="ECO:0000313" key="2">
    <source>
        <dbReference type="EMBL" id="QRZ12822.1"/>
    </source>
</evidence>
<dbReference type="RefSeq" id="WP_205293847.1">
    <property type="nucleotide sequence ID" value="NZ_CP070368.1"/>
</dbReference>
<keyword evidence="1" id="KW-1133">Transmembrane helix</keyword>
<feature type="transmembrane region" description="Helical" evidence="1">
    <location>
        <begin position="243"/>
        <end position="260"/>
    </location>
</feature>
<protein>
    <submittedName>
        <fullName evidence="2">Uncharacterized protein</fullName>
    </submittedName>
</protein>
<accession>A0ABX7JJN3</accession>
<feature type="transmembrane region" description="Helical" evidence="1">
    <location>
        <begin position="266"/>
        <end position="285"/>
    </location>
</feature>
<dbReference type="EMBL" id="CP070368">
    <property type="protein sequence ID" value="QRZ12822.1"/>
    <property type="molecule type" value="Genomic_DNA"/>
</dbReference>
<reference evidence="2 3" key="1">
    <citation type="submission" date="2021-02" db="EMBL/GenBank/DDBJ databases">
        <title>Paracoccus methylovroum sp.nov., a new methanol and methylamine utilizing methylotrophic denitrifer.</title>
        <authorList>
            <person name="Timsy T."/>
            <person name="Behrendt U."/>
            <person name="Ulrich A."/>
            <person name="Spanner T."/>
            <person name="Foesel B.U."/>
            <person name="Horn M.A."/>
            <person name="Kolb S."/>
        </authorList>
    </citation>
    <scope>NUCLEOTIDE SEQUENCE [LARGE SCALE GENOMIC DNA]</scope>
    <source>
        <strain evidence="2 3">H4-D09</strain>
    </source>
</reference>
<organism evidence="2 3">
    <name type="scientific">Paracoccus methylovorus</name>
    <dbReference type="NCBI Taxonomy" id="2812658"/>
    <lineage>
        <taxon>Bacteria</taxon>
        <taxon>Pseudomonadati</taxon>
        <taxon>Pseudomonadota</taxon>
        <taxon>Alphaproteobacteria</taxon>
        <taxon>Rhodobacterales</taxon>
        <taxon>Paracoccaceae</taxon>
        <taxon>Paracoccus</taxon>
    </lineage>
</organism>
<keyword evidence="1" id="KW-0812">Transmembrane</keyword>
<sequence>MSRVGAFLLIMAVLAFVASTLIFALQPGPGMLPLLEQGDALSPWQSYSASTSQPVDMSALFLRPSSLGMAWLLGMTWAALLYHAGRRWVEVRRMRLARVAPSEEGAVLPPLSSGPLTPGHLLRLHEREAILGEHAPLILGLLAGAVWPWLQGRYPLIALFLAAVMLAGFLSAALRSIRVGTLVQRSSSLGFVAGWGILASLAAFTGFLSDELGMPQEGAAIIAMLIGSVAAVSVQLRLGRRIGFSVALIWGLIGVAAGTITADAAIAAMTVIAIAIIAVALVRVMT</sequence>
<proteinExistence type="predicted"/>
<feature type="transmembrane region" description="Helical" evidence="1">
    <location>
        <begin position="67"/>
        <end position="85"/>
    </location>
</feature>
<name>A0ABX7JJN3_9RHOB</name>